<dbReference type="AlphaFoldDB" id="A0A840BVR5"/>
<accession>A0A840BVR5</accession>
<comment type="caution">
    <text evidence="1">The sequence shown here is derived from an EMBL/GenBank/DDBJ whole genome shotgun (WGS) entry which is preliminary data.</text>
</comment>
<sequence length="244" mass="27659">MPRGTQLIELVGFLREEIGRSTDMSVGNDDVPALKRIIRRTQNTLYAKWDWPFLMVKPTIQLQQGQRYYDFPEGLSYDKIQEIVVWWNEQPMPLIRGIGPAQYLILNSEKGQRVDPVRRWDVYDSEFGIPQMEVWPVPASNHQRIQMWGKRNLRPLVKDSDRADLDDDLIVLFAAAEMLMRQEDKDAEAKLAAARDLFEALKADSKSEQRTYAMGRGSGAGSGWPNITNRAIVIVGGGGSGHGT</sequence>
<reference evidence="1 2" key="1">
    <citation type="submission" date="2020-08" db="EMBL/GenBank/DDBJ databases">
        <title>Genomic Encyclopedia of Type Strains, Phase IV (KMG-IV): sequencing the most valuable type-strain genomes for metagenomic binning, comparative biology and taxonomic classification.</title>
        <authorList>
            <person name="Goeker M."/>
        </authorList>
    </citation>
    <scope>NUCLEOTIDE SEQUENCE [LARGE SCALE GENOMIC DNA]</scope>
    <source>
        <strain evidence="1 2">DSM 103737</strain>
    </source>
</reference>
<proteinExistence type="predicted"/>
<dbReference type="Pfam" id="PF24175">
    <property type="entry name" value="SU10_adaptor"/>
    <property type="match status" value="1"/>
</dbReference>
<protein>
    <submittedName>
        <fullName evidence="1">Uncharacterized protein</fullName>
    </submittedName>
</protein>
<gene>
    <name evidence="1" type="ORF">GGR16_002615</name>
</gene>
<dbReference type="RefSeq" id="WP_019403028.1">
    <property type="nucleotide sequence ID" value="NZ_JACIEN010000003.1"/>
</dbReference>
<evidence type="ECO:0000313" key="1">
    <source>
        <dbReference type="EMBL" id="MBB4017581.1"/>
    </source>
</evidence>
<dbReference type="InterPro" id="IPR056209">
    <property type="entry name" value="SU10_adaptor"/>
</dbReference>
<dbReference type="Proteomes" id="UP000577362">
    <property type="component" value="Unassembled WGS sequence"/>
</dbReference>
<organism evidence="1 2">
    <name type="scientific">Chelatococcus caeni</name>
    <dbReference type="NCBI Taxonomy" id="1348468"/>
    <lineage>
        <taxon>Bacteria</taxon>
        <taxon>Pseudomonadati</taxon>
        <taxon>Pseudomonadota</taxon>
        <taxon>Alphaproteobacteria</taxon>
        <taxon>Hyphomicrobiales</taxon>
        <taxon>Chelatococcaceae</taxon>
        <taxon>Chelatococcus</taxon>
    </lineage>
</organism>
<keyword evidence="2" id="KW-1185">Reference proteome</keyword>
<evidence type="ECO:0000313" key="2">
    <source>
        <dbReference type="Proteomes" id="UP000577362"/>
    </source>
</evidence>
<dbReference type="EMBL" id="JACIEN010000003">
    <property type="protein sequence ID" value="MBB4017581.1"/>
    <property type="molecule type" value="Genomic_DNA"/>
</dbReference>
<name>A0A840BVR5_9HYPH</name>